<name>A0AAE0SG61_9BIVA</name>
<organism evidence="1 2">
    <name type="scientific">Potamilus streckersoni</name>
    <dbReference type="NCBI Taxonomy" id="2493646"/>
    <lineage>
        <taxon>Eukaryota</taxon>
        <taxon>Metazoa</taxon>
        <taxon>Spiralia</taxon>
        <taxon>Lophotrochozoa</taxon>
        <taxon>Mollusca</taxon>
        <taxon>Bivalvia</taxon>
        <taxon>Autobranchia</taxon>
        <taxon>Heteroconchia</taxon>
        <taxon>Palaeoheterodonta</taxon>
        <taxon>Unionida</taxon>
        <taxon>Unionoidea</taxon>
        <taxon>Unionidae</taxon>
        <taxon>Ambleminae</taxon>
        <taxon>Lampsilini</taxon>
        <taxon>Potamilus</taxon>
    </lineage>
</organism>
<dbReference type="Proteomes" id="UP001195483">
    <property type="component" value="Unassembled WGS sequence"/>
</dbReference>
<reference evidence="1" key="3">
    <citation type="submission" date="2023-05" db="EMBL/GenBank/DDBJ databases">
        <authorList>
            <person name="Smith C.H."/>
        </authorList>
    </citation>
    <scope>NUCLEOTIDE SEQUENCE</scope>
    <source>
        <strain evidence="1">CHS0354</strain>
        <tissue evidence="1">Mantle</tissue>
    </source>
</reference>
<comment type="caution">
    <text evidence="1">The sequence shown here is derived from an EMBL/GenBank/DDBJ whole genome shotgun (WGS) entry which is preliminary data.</text>
</comment>
<keyword evidence="2" id="KW-1185">Reference proteome</keyword>
<evidence type="ECO:0000313" key="2">
    <source>
        <dbReference type="Proteomes" id="UP001195483"/>
    </source>
</evidence>
<evidence type="ECO:0000313" key="1">
    <source>
        <dbReference type="EMBL" id="KAK3591324.1"/>
    </source>
</evidence>
<reference evidence="1" key="2">
    <citation type="journal article" date="2021" name="Genome Biol. Evol.">
        <title>Developing a high-quality reference genome for a parasitic bivalve with doubly uniparental inheritance (Bivalvia: Unionida).</title>
        <authorList>
            <person name="Smith C.H."/>
        </authorList>
    </citation>
    <scope>NUCLEOTIDE SEQUENCE</scope>
    <source>
        <strain evidence="1">CHS0354</strain>
        <tissue evidence="1">Mantle</tissue>
    </source>
</reference>
<dbReference type="EMBL" id="JAEAOA010001700">
    <property type="protein sequence ID" value="KAK3591324.1"/>
    <property type="molecule type" value="Genomic_DNA"/>
</dbReference>
<dbReference type="AlphaFoldDB" id="A0AAE0SG61"/>
<reference evidence="1" key="1">
    <citation type="journal article" date="2021" name="Genome Biol. Evol.">
        <title>A High-Quality Reference Genome for a Parasitic Bivalve with Doubly Uniparental Inheritance (Bivalvia: Unionida).</title>
        <authorList>
            <person name="Smith C.H."/>
        </authorList>
    </citation>
    <scope>NUCLEOTIDE SEQUENCE</scope>
    <source>
        <strain evidence="1">CHS0354</strain>
    </source>
</reference>
<proteinExistence type="predicted"/>
<gene>
    <name evidence="1" type="ORF">CHS0354_028434</name>
</gene>
<accession>A0AAE0SG61</accession>
<sequence length="144" mass="16398">MASTGYEIVEQPPDDNIFNKPFDSDIKNKPAVDGLLKATIEKLEPYEAKKSFLNYTFQCDVGKLPHDRVEQLHKNEPRFRRCHEAIVDKFSSGSNIIDSKEYRSDKISPRDKCNTARNMLRKLHLPDVVSDSLSTITTITTPVS</sequence>
<protein>
    <submittedName>
        <fullName evidence="1">Uncharacterized protein</fullName>
    </submittedName>
</protein>